<gene>
    <name evidence="2" type="primary">Mob2</name>
</gene>
<dbReference type="Pfam" id="PF03637">
    <property type="entry name" value="Mob1_phocein"/>
    <property type="match status" value="1"/>
</dbReference>
<keyword evidence="1" id="KW-0479">Metal-binding</keyword>
<protein>
    <submittedName>
        <fullName evidence="2">MOB kinase activator 2</fullName>
    </submittedName>
</protein>
<proteinExistence type="evidence at transcript level"/>
<evidence type="ECO:0000313" key="2">
    <source>
        <dbReference type="EMBL" id="CAB3263889.1"/>
    </source>
</evidence>
<dbReference type="InterPro" id="IPR036703">
    <property type="entry name" value="MOB_kinase_act_sf"/>
</dbReference>
<evidence type="ECO:0000256" key="1">
    <source>
        <dbReference type="PIRSR" id="PIRSR605301-1"/>
    </source>
</evidence>
<keyword evidence="2" id="KW-0808">Transferase</keyword>
<name>A0A6F9DL74_9ASCI</name>
<feature type="binding site" evidence="1">
    <location>
        <position position="155"/>
    </location>
    <ligand>
        <name>Zn(2+)</name>
        <dbReference type="ChEBI" id="CHEBI:29105"/>
    </ligand>
</feature>
<dbReference type="PANTHER" id="PTHR22599">
    <property type="entry name" value="MPS ONE BINDER KINASE ACTIVATOR-LIKE MOB"/>
    <property type="match status" value="1"/>
</dbReference>
<dbReference type="GO" id="GO:0016301">
    <property type="term" value="F:kinase activity"/>
    <property type="evidence" value="ECO:0007669"/>
    <property type="project" value="UniProtKB-KW"/>
</dbReference>
<feature type="binding site" evidence="1">
    <location>
        <position position="160"/>
    </location>
    <ligand>
        <name>Zn(2+)</name>
        <dbReference type="ChEBI" id="CHEBI:29105"/>
    </ligand>
</feature>
<feature type="binding site" evidence="1">
    <location>
        <position position="80"/>
    </location>
    <ligand>
        <name>Zn(2+)</name>
        <dbReference type="ChEBI" id="CHEBI:29105"/>
    </ligand>
</feature>
<dbReference type="InterPro" id="IPR005301">
    <property type="entry name" value="MOB_kinase_act_fam"/>
</dbReference>
<dbReference type="AlphaFoldDB" id="A0A6F9DL74"/>
<accession>A0A6F9DL74</accession>
<keyword evidence="1" id="KW-0862">Zinc</keyword>
<dbReference type="SMART" id="SM01388">
    <property type="entry name" value="Mob1_phocein"/>
    <property type="match status" value="1"/>
</dbReference>
<dbReference type="EMBL" id="LR788027">
    <property type="protein sequence ID" value="CAB3263889.1"/>
    <property type="molecule type" value="mRNA"/>
</dbReference>
<sequence>MEWLMGKGKKNDKKPVIEEKKPYLDIELCQQRPIFELMKVVRMPCKMDLKEWVATQTISLFHNVNLLYGTVSEFCTAETCPVMQGPCQTQYTWVEERGKKLKCTAPQYIDYVMTFCQKCVSNQELFPTKYAQFFADNFFTEIKKVLKFLYHVIAHMYYAHFARLRQLDLHLYLNVVFKHFILFVREYELLDPKETASLDDLVKLMLNEKQTDAPVEVPTAPVTPRSNAASPGPPVVQAKNNFQHQQLVNASRSNGAASIRFSSIQDCG</sequence>
<dbReference type="Gene3D" id="1.20.140.30">
    <property type="entry name" value="MOB kinase activator"/>
    <property type="match status" value="1"/>
</dbReference>
<organism evidence="2">
    <name type="scientific">Phallusia mammillata</name>
    <dbReference type="NCBI Taxonomy" id="59560"/>
    <lineage>
        <taxon>Eukaryota</taxon>
        <taxon>Metazoa</taxon>
        <taxon>Chordata</taxon>
        <taxon>Tunicata</taxon>
        <taxon>Ascidiacea</taxon>
        <taxon>Phlebobranchia</taxon>
        <taxon>Ascidiidae</taxon>
        <taxon>Phallusia</taxon>
    </lineage>
</organism>
<reference evidence="2" key="1">
    <citation type="submission" date="2020-04" db="EMBL/GenBank/DDBJ databases">
        <authorList>
            <person name="Neveu A P."/>
        </authorList>
    </citation>
    <scope>NUCLEOTIDE SEQUENCE</scope>
    <source>
        <tissue evidence="2">Whole embryo</tissue>
    </source>
</reference>
<feature type="binding site" evidence="1">
    <location>
        <position position="75"/>
    </location>
    <ligand>
        <name>Zn(2+)</name>
        <dbReference type="ChEBI" id="CHEBI:29105"/>
    </ligand>
</feature>
<dbReference type="SUPFAM" id="SSF101152">
    <property type="entry name" value="Mob1/phocein"/>
    <property type="match status" value="1"/>
</dbReference>
<keyword evidence="2" id="KW-0418">Kinase</keyword>